<evidence type="ECO:0000313" key="2">
    <source>
        <dbReference type="Proteomes" id="UP000304148"/>
    </source>
</evidence>
<dbReference type="RefSeq" id="WP_138185258.1">
    <property type="nucleotide sequence ID" value="NZ_LS992241.1"/>
</dbReference>
<proteinExistence type="predicted"/>
<protein>
    <submittedName>
        <fullName evidence="1">Uncharacterized protein</fullName>
    </submittedName>
</protein>
<dbReference type="AlphaFoldDB" id="A0A383R9E7"/>
<evidence type="ECO:0000313" key="1">
    <source>
        <dbReference type="EMBL" id="SYX83144.1"/>
    </source>
</evidence>
<accession>A0A383R9E7</accession>
<name>A0A383R9E7_PAEAL</name>
<reference evidence="2" key="1">
    <citation type="submission" date="2018-08" db="EMBL/GenBank/DDBJ databases">
        <authorList>
            <person name="Chevrot R."/>
        </authorList>
    </citation>
    <scope>NUCLEOTIDE SEQUENCE [LARGE SCALE GENOMIC DNA]</scope>
</reference>
<gene>
    <name evidence="1" type="ORF">PBLR_11566</name>
</gene>
<sequence length="123" mass="14626">MTENKKQAMFSFFEEKIADCKKRMNELFADERSDEANFEKIRVSVFEIFKTILAVAVKSAKDDSVGIQQFFFMKVEQIPANWKEAYNIANQHEDSERMHIERIKLETSDEIRNMFTKIWGEMK</sequence>
<dbReference type="EMBL" id="LS992241">
    <property type="protein sequence ID" value="SYX83144.1"/>
    <property type="molecule type" value="Genomic_DNA"/>
</dbReference>
<organism evidence="1 2">
    <name type="scientific">Paenibacillus alvei</name>
    <name type="common">Bacillus alvei</name>
    <dbReference type="NCBI Taxonomy" id="44250"/>
    <lineage>
        <taxon>Bacteria</taxon>
        <taxon>Bacillati</taxon>
        <taxon>Bacillota</taxon>
        <taxon>Bacilli</taxon>
        <taxon>Bacillales</taxon>
        <taxon>Paenibacillaceae</taxon>
        <taxon>Paenibacillus</taxon>
    </lineage>
</organism>
<dbReference type="Proteomes" id="UP000304148">
    <property type="component" value="Chromosome"/>
</dbReference>